<proteinExistence type="predicted"/>
<reference evidence="2" key="1">
    <citation type="submission" date="2020-07" db="EMBL/GenBank/DDBJ databases">
        <title>Huge and variable diversity of episymbiotic CPR bacteria and DPANN archaea in groundwater ecosystems.</title>
        <authorList>
            <person name="He C.Y."/>
            <person name="Keren R."/>
            <person name="Whittaker M."/>
            <person name="Farag I.F."/>
            <person name="Doudna J."/>
            <person name="Cate J.H.D."/>
            <person name="Banfield J.F."/>
        </authorList>
    </citation>
    <scope>NUCLEOTIDE SEQUENCE</scope>
    <source>
        <strain evidence="2">NC_groundwater_1813_Pr3_B-0.1um_71_17</strain>
    </source>
</reference>
<feature type="signal peptide" evidence="1">
    <location>
        <begin position="1"/>
        <end position="22"/>
    </location>
</feature>
<keyword evidence="1" id="KW-0732">Signal</keyword>
<feature type="chain" id="PRO_5036744370" evidence="1">
    <location>
        <begin position="23"/>
        <end position="210"/>
    </location>
</feature>
<dbReference type="Proteomes" id="UP000696931">
    <property type="component" value="Unassembled WGS sequence"/>
</dbReference>
<sequence length="210" mass="22781">MRHWLTALLLLVLLLPASRAHAAARLHAPAGTTLHPGDRVELRWDGLDAGAREVELELSLDGGRWVRISPELHALEGRWTWRVPAVAAERARIRLRAGGERREEVAATGAEFRIEARAAILDSERRDFLGEWWPALDTRTRGAAHEGLRDGGAPVIAALGDRLEADAPVAPSLELPADDGVTLYAVAGPAVPTTVLHARSARPAFVPLRN</sequence>
<evidence type="ECO:0000313" key="3">
    <source>
        <dbReference type="Proteomes" id="UP000696931"/>
    </source>
</evidence>
<gene>
    <name evidence="2" type="ORF">HZA61_11460</name>
</gene>
<comment type="caution">
    <text evidence="2">The sequence shown here is derived from an EMBL/GenBank/DDBJ whole genome shotgun (WGS) entry which is preliminary data.</text>
</comment>
<accession>A0A933W3M4</accession>
<evidence type="ECO:0000313" key="2">
    <source>
        <dbReference type="EMBL" id="MBI5170098.1"/>
    </source>
</evidence>
<name>A0A933W3M4_UNCEI</name>
<protein>
    <submittedName>
        <fullName evidence="2">Uncharacterized protein</fullName>
    </submittedName>
</protein>
<evidence type="ECO:0000256" key="1">
    <source>
        <dbReference type="SAM" id="SignalP"/>
    </source>
</evidence>
<dbReference type="EMBL" id="JACRIW010000081">
    <property type="protein sequence ID" value="MBI5170098.1"/>
    <property type="molecule type" value="Genomic_DNA"/>
</dbReference>
<organism evidence="2 3">
    <name type="scientific">Eiseniibacteriota bacterium</name>
    <dbReference type="NCBI Taxonomy" id="2212470"/>
    <lineage>
        <taxon>Bacteria</taxon>
        <taxon>Candidatus Eiseniibacteriota</taxon>
    </lineage>
</organism>
<dbReference type="AlphaFoldDB" id="A0A933W3M4"/>